<dbReference type="PANTHER" id="PTHR47978">
    <property type="match status" value="1"/>
</dbReference>
<dbReference type="SMART" id="SM00175">
    <property type="entry name" value="RAB"/>
    <property type="match status" value="1"/>
</dbReference>
<dbReference type="Proteomes" id="UP001652625">
    <property type="component" value="Chromosome 08"/>
</dbReference>
<comment type="similarity">
    <text evidence="1">Belongs to the small GTPase superfamily. Rab family.</text>
</comment>
<protein>
    <submittedName>
        <fullName evidence="4">Ras-related protein Rab-8B-like</fullName>
    </submittedName>
</protein>
<accession>A0ABM4CE62</accession>
<organism evidence="3 4">
    <name type="scientific">Hydra vulgaris</name>
    <name type="common">Hydra</name>
    <name type="synonym">Hydra attenuata</name>
    <dbReference type="NCBI Taxonomy" id="6087"/>
    <lineage>
        <taxon>Eukaryota</taxon>
        <taxon>Metazoa</taxon>
        <taxon>Cnidaria</taxon>
        <taxon>Hydrozoa</taxon>
        <taxon>Hydroidolina</taxon>
        <taxon>Anthoathecata</taxon>
        <taxon>Aplanulata</taxon>
        <taxon>Hydridae</taxon>
        <taxon>Hydra</taxon>
    </lineage>
</organism>
<dbReference type="Pfam" id="PF00071">
    <property type="entry name" value="Ras"/>
    <property type="match status" value="1"/>
</dbReference>
<proteinExistence type="inferred from homology"/>
<dbReference type="PRINTS" id="PR00449">
    <property type="entry name" value="RASTRNSFRMNG"/>
</dbReference>
<dbReference type="InterPro" id="IPR027417">
    <property type="entry name" value="P-loop_NTPase"/>
</dbReference>
<reference evidence="4" key="1">
    <citation type="submission" date="2025-08" db="UniProtKB">
        <authorList>
            <consortium name="RefSeq"/>
        </authorList>
    </citation>
    <scope>IDENTIFICATION</scope>
</reference>
<evidence type="ECO:0000256" key="2">
    <source>
        <dbReference type="ARBA" id="ARBA00022741"/>
    </source>
</evidence>
<dbReference type="SMART" id="SM00176">
    <property type="entry name" value="RAN"/>
    <property type="match status" value="1"/>
</dbReference>
<dbReference type="Gene3D" id="3.40.50.300">
    <property type="entry name" value="P-loop containing nucleotide triphosphate hydrolases"/>
    <property type="match status" value="1"/>
</dbReference>
<dbReference type="RefSeq" id="XP_065659967.1">
    <property type="nucleotide sequence ID" value="XM_065803895.1"/>
</dbReference>
<name>A0ABM4CE62_HYDVU</name>
<dbReference type="SMART" id="SM00173">
    <property type="entry name" value="RAS"/>
    <property type="match status" value="1"/>
</dbReference>
<dbReference type="InterPro" id="IPR005225">
    <property type="entry name" value="Small_GTP-bd"/>
</dbReference>
<dbReference type="PROSITE" id="PS51421">
    <property type="entry name" value="RAS"/>
    <property type="match status" value="1"/>
</dbReference>
<keyword evidence="2" id="KW-0547">Nucleotide-binding</keyword>
<evidence type="ECO:0000256" key="1">
    <source>
        <dbReference type="ARBA" id="ARBA00006270"/>
    </source>
</evidence>
<dbReference type="PROSITE" id="PS51419">
    <property type="entry name" value="RAB"/>
    <property type="match status" value="1"/>
</dbReference>
<gene>
    <name evidence="4" type="primary">LOC136083937</name>
</gene>
<dbReference type="GeneID" id="136083937"/>
<sequence>MAAAVSFKIILVGQSGVGKTALMRRYVKRYCPEIEVSTIGIDLGTKVIDLDGVKVELKIWDSAGSEKFKSLTTSYYRNADGAILVYSLENANSLFELQSWSREVCSHGDMTRILVGNKNDLVDERVISEDMALNFALLENIELVIECSAKRDDNVEYLFRTIAKKMLNKKLEKDNTMLKSNAFKISGSKTTSTLNPRLKANTKPLFKRFCVI</sequence>
<dbReference type="SUPFAM" id="SSF52540">
    <property type="entry name" value="P-loop containing nucleoside triphosphate hydrolases"/>
    <property type="match status" value="1"/>
</dbReference>
<dbReference type="CDD" id="cd00154">
    <property type="entry name" value="Rab"/>
    <property type="match status" value="1"/>
</dbReference>
<dbReference type="NCBIfam" id="TIGR00231">
    <property type="entry name" value="small_GTP"/>
    <property type="match status" value="1"/>
</dbReference>
<evidence type="ECO:0000313" key="3">
    <source>
        <dbReference type="Proteomes" id="UP001652625"/>
    </source>
</evidence>
<evidence type="ECO:0000313" key="4">
    <source>
        <dbReference type="RefSeq" id="XP_065659967.1"/>
    </source>
</evidence>
<dbReference type="SMART" id="SM00174">
    <property type="entry name" value="RHO"/>
    <property type="match status" value="1"/>
</dbReference>
<keyword evidence="3" id="KW-1185">Reference proteome</keyword>
<dbReference type="InterPro" id="IPR001806">
    <property type="entry name" value="Small_GTPase"/>
</dbReference>